<dbReference type="RefSeq" id="WP_279297841.1">
    <property type="nucleotide sequence ID" value="NZ_JAOTIF010000012.1"/>
</dbReference>
<dbReference type="SUPFAM" id="SSF56024">
    <property type="entry name" value="Phospholipase D/nuclease"/>
    <property type="match status" value="1"/>
</dbReference>
<evidence type="ECO:0008006" key="3">
    <source>
        <dbReference type="Google" id="ProtNLM"/>
    </source>
</evidence>
<organism evidence="1 2">
    <name type="scientific">Paraflavisolibacter caeni</name>
    <dbReference type="NCBI Taxonomy" id="2982496"/>
    <lineage>
        <taxon>Bacteria</taxon>
        <taxon>Pseudomonadati</taxon>
        <taxon>Bacteroidota</taxon>
        <taxon>Chitinophagia</taxon>
        <taxon>Chitinophagales</taxon>
        <taxon>Chitinophagaceae</taxon>
        <taxon>Paraflavisolibacter</taxon>
    </lineage>
</organism>
<comment type="caution">
    <text evidence="1">The sequence shown here is derived from an EMBL/GenBank/DDBJ whole genome shotgun (WGS) entry which is preliminary data.</text>
</comment>
<accession>A0A9X3B8Z1</accession>
<dbReference type="EMBL" id="JAOTIF010000012">
    <property type="protein sequence ID" value="MCU7550401.1"/>
    <property type="molecule type" value="Genomic_DNA"/>
</dbReference>
<sequence>MQLIKPKQISGEIMTLFDDADKKVIIVSPYYKVEKWYKLRNCFDDLKRRNIEVEFYVRENEWESINELKAIGFAPISIPNLHTKLYLNEKYAIVSSMNLLLSSDNNSLDIALKTETEAEYEQLYQYYTRYIKATPTQKREFVRPEYNDWREELERALASTFNRKVYINERENALQINVRNKYEAFIHNGKSNNLRISGILSSKEYEFTSNNLNIFHGSKMSIELQAGGKGYYDTIWGTINGLKSWSINDLHKDDEKTVVDAIVKFIAGIEQLKSLVI</sequence>
<evidence type="ECO:0000313" key="1">
    <source>
        <dbReference type="EMBL" id="MCU7550401.1"/>
    </source>
</evidence>
<dbReference type="Proteomes" id="UP001155483">
    <property type="component" value="Unassembled WGS sequence"/>
</dbReference>
<dbReference type="Gene3D" id="3.30.870.10">
    <property type="entry name" value="Endonuclease Chain A"/>
    <property type="match status" value="1"/>
</dbReference>
<evidence type="ECO:0000313" key="2">
    <source>
        <dbReference type="Proteomes" id="UP001155483"/>
    </source>
</evidence>
<gene>
    <name evidence="1" type="ORF">OCK74_14870</name>
</gene>
<keyword evidence="2" id="KW-1185">Reference proteome</keyword>
<name>A0A9X3B8Z1_9BACT</name>
<reference evidence="1" key="1">
    <citation type="submission" date="2022-09" db="EMBL/GenBank/DDBJ databases">
        <authorList>
            <person name="Yuan C."/>
            <person name="Ke Z."/>
        </authorList>
    </citation>
    <scope>NUCLEOTIDE SEQUENCE</scope>
    <source>
        <strain evidence="1">LB-8</strain>
    </source>
</reference>
<dbReference type="AlphaFoldDB" id="A0A9X3B8Z1"/>
<proteinExistence type="predicted"/>
<protein>
    <recommendedName>
        <fullName evidence="3">Phospholipase D-like domain-containing protein</fullName>
    </recommendedName>
</protein>
<reference evidence="1" key="2">
    <citation type="submission" date="2023-04" db="EMBL/GenBank/DDBJ databases">
        <title>Paracnuella aquatica gen. nov., sp. nov., a member of the family Chitinophagaceae isolated from a hot spring.</title>
        <authorList>
            <person name="Wang C."/>
        </authorList>
    </citation>
    <scope>NUCLEOTIDE SEQUENCE</scope>
    <source>
        <strain evidence="1">LB-8</strain>
    </source>
</reference>